<dbReference type="Proteomes" id="UP001219525">
    <property type="component" value="Unassembled WGS sequence"/>
</dbReference>
<protein>
    <recommendedName>
        <fullName evidence="4">Histone deacetylase complex subunit SAP30 Sin3 binding domain-containing protein</fullName>
    </recommendedName>
</protein>
<name>A0AAD6YQD9_9AGAR</name>
<dbReference type="EMBL" id="JARJCW010000004">
    <property type="protein sequence ID" value="KAJ7226094.1"/>
    <property type="molecule type" value="Genomic_DNA"/>
</dbReference>
<organism evidence="2 3">
    <name type="scientific">Mycena pura</name>
    <dbReference type="NCBI Taxonomy" id="153505"/>
    <lineage>
        <taxon>Eukaryota</taxon>
        <taxon>Fungi</taxon>
        <taxon>Dikarya</taxon>
        <taxon>Basidiomycota</taxon>
        <taxon>Agaricomycotina</taxon>
        <taxon>Agaricomycetes</taxon>
        <taxon>Agaricomycetidae</taxon>
        <taxon>Agaricales</taxon>
        <taxon>Marasmiineae</taxon>
        <taxon>Mycenaceae</taxon>
        <taxon>Mycena</taxon>
    </lineage>
</organism>
<feature type="region of interest" description="Disordered" evidence="1">
    <location>
        <begin position="1"/>
        <end position="52"/>
    </location>
</feature>
<evidence type="ECO:0000313" key="3">
    <source>
        <dbReference type="Proteomes" id="UP001219525"/>
    </source>
</evidence>
<reference evidence="2" key="1">
    <citation type="submission" date="2023-03" db="EMBL/GenBank/DDBJ databases">
        <title>Massive genome expansion in bonnet fungi (Mycena s.s.) driven by repeated elements and novel gene families across ecological guilds.</title>
        <authorList>
            <consortium name="Lawrence Berkeley National Laboratory"/>
            <person name="Harder C.B."/>
            <person name="Miyauchi S."/>
            <person name="Viragh M."/>
            <person name="Kuo A."/>
            <person name="Thoen E."/>
            <person name="Andreopoulos B."/>
            <person name="Lu D."/>
            <person name="Skrede I."/>
            <person name="Drula E."/>
            <person name="Henrissat B."/>
            <person name="Morin E."/>
            <person name="Kohler A."/>
            <person name="Barry K."/>
            <person name="LaButti K."/>
            <person name="Morin E."/>
            <person name="Salamov A."/>
            <person name="Lipzen A."/>
            <person name="Mereny Z."/>
            <person name="Hegedus B."/>
            <person name="Baldrian P."/>
            <person name="Stursova M."/>
            <person name="Weitz H."/>
            <person name="Taylor A."/>
            <person name="Grigoriev I.V."/>
            <person name="Nagy L.G."/>
            <person name="Martin F."/>
            <person name="Kauserud H."/>
        </authorList>
    </citation>
    <scope>NUCLEOTIDE SEQUENCE</scope>
    <source>
        <strain evidence="2">9144</strain>
    </source>
</reference>
<feature type="region of interest" description="Disordered" evidence="1">
    <location>
        <begin position="100"/>
        <end position="160"/>
    </location>
</feature>
<evidence type="ECO:0000313" key="2">
    <source>
        <dbReference type="EMBL" id="KAJ7226094.1"/>
    </source>
</evidence>
<dbReference type="AlphaFoldDB" id="A0AAD6YQD9"/>
<accession>A0AAD6YQD9</accession>
<evidence type="ECO:0008006" key="4">
    <source>
        <dbReference type="Google" id="ProtNLM"/>
    </source>
</evidence>
<evidence type="ECO:0000256" key="1">
    <source>
        <dbReference type="SAM" id="MobiDB-lite"/>
    </source>
</evidence>
<gene>
    <name evidence="2" type="ORF">GGX14DRAFT_642836</name>
</gene>
<feature type="compositionally biased region" description="Basic and acidic residues" evidence="1">
    <location>
        <begin position="41"/>
        <end position="51"/>
    </location>
</feature>
<feature type="compositionally biased region" description="Basic and acidic residues" evidence="1">
    <location>
        <begin position="140"/>
        <end position="160"/>
    </location>
</feature>
<comment type="caution">
    <text evidence="2">The sequence shown here is derived from an EMBL/GenBank/DDBJ whole genome shotgun (WGS) entry which is preliminary data.</text>
</comment>
<keyword evidence="3" id="KW-1185">Reference proteome</keyword>
<proteinExistence type="predicted"/>
<sequence>MSVPPAPAASSRSRPPRKKPLHDDAAYFGSMPGGAGAVKRHAMDRADGEPRVKRKRVVDTGALGIAGNADFRGSLVEFVKMPTPVLYRYLTQFELIPHVKPSPMKALDPPPPATLDSPAGQASRAPSPPPPALATPANRPRRESKEQTRRRSSRLLEEEVGSRPPILADVDELHAVLARIAEQHFRELASISGREEVDTLASFMCAVEKAKGGKNSR</sequence>